<dbReference type="GO" id="GO:0008270">
    <property type="term" value="F:zinc ion binding"/>
    <property type="evidence" value="ECO:0007669"/>
    <property type="project" value="UniProtKB-KW"/>
</dbReference>
<evidence type="ECO:0000256" key="4">
    <source>
        <dbReference type="ARBA" id="ARBA00022833"/>
    </source>
</evidence>
<dbReference type="GO" id="GO:0005634">
    <property type="term" value="C:nucleus"/>
    <property type="evidence" value="ECO:0007669"/>
    <property type="project" value="UniProtKB-SubCell"/>
</dbReference>
<evidence type="ECO:0000259" key="7">
    <source>
        <dbReference type="Pfam" id="PF05699"/>
    </source>
</evidence>
<proteinExistence type="predicted"/>
<keyword evidence="2" id="KW-0479">Metal-binding</keyword>
<feature type="region of interest" description="Disordered" evidence="6">
    <location>
        <begin position="749"/>
        <end position="773"/>
    </location>
</feature>
<comment type="caution">
    <text evidence="8">The sequence shown here is derived from an EMBL/GenBank/DDBJ whole genome shotgun (WGS) entry which is preliminary data.</text>
</comment>
<dbReference type="PANTHER" id="PTHR46481">
    <property type="entry name" value="ZINC FINGER BED DOMAIN-CONTAINING PROTEIN 4"/>
    <property type="match status" value="1"/>
</dbReference>
<dbReference type="InterPro" id="IPR052035">
    <property type="entry name" value="ZnF_BED_domain_contain"/>
</dbReference>
<gene>
    <name evidence="8" type="ORF">HF325_003210</name>
</gene>
<accession>A0A8H7GSD2</accession>
<comment type="subcellular location">
    <subcellularLocation>
        <location evidence="1">Nucleus</location>
    </subcellularLocation>
</comment>
<evidence type="ECO:0000313" key="9">
    <source>
        <dbReference type="Proteomes" id="UP000649328"/>
    </source>
</evidence>
<keyword evidence="5" id="KW-0539">Nucleus</keyword>
<dbReference type="InterPro" id="IPR012337">
    <property type="entry name" value="RNaseH-like_sf"/>
</dbReference>
<dbReference type="Pfam" id="PF05699">
    <property type="entry name" value="Dimer_Tnp_hAT"/>
    <property type="match status" value="1"/>
</dbReference>
<dbReference type="AlphaFoldDB" id="A0A8H7GSD2"/>
<evidence type="ECO:0000256" key="3">
    <source>
        <dbReference type="ARBA" id="ARBA00022771"/>
    </source>
</evidence>
<dbReference type="Proteomes" id="UP000649328">
    <property type="component" value="Unassembled WGS sequence"/>
</dbReference>
<dbReference type="PANTHER" id="PTHR46481:SF10">
    <property type="entry name" value="ZINC FINGER BED DOMAIN-CONTAINING PROTEIN 39"/>
    <property type="match status" value="1"/>
</dbReference>
<evidence type="ECO:0000313" key="8">
    <source>
        <dbReference type="EMBL" id="KAF8002245.1"/>
    </source>
</evidence>
<evidence type="ECO:0000256" key="1">
    <source>
        <dbReference type="ARBA" id="ARBA00004123"/>
    </source>
</evidence>
<dbReference type="EMBL" id="JACBPP010000004">
    <property type="protein sequence ID" value="KAF8002245.1"/>
    <property type="molecule type" value="Genomic_DNA"/>
</dbReference>
<dbReference type="OrthoDB" id="4837779at2759"/>
<sequence>MLGNNSSKVRYSKAELRSPDFELPSRERAPDAIKFKLFNWLLLPYEAGKERIIKLSCNMCVKSYKMKWPLNTTTLKNHVHNRHLNTIVRLQNEALESDDPMTGSILESSLVINSEPTPTLEDYRGVVSAPILADASLKASSRSRPVHAYFQINEYKQKVLRFIIANGLPFIVLDSPTFGDLVKYLKEDLPETVNRHTIKNDLYRLFYKEMRWLKRRIAENQSRFALTMDEWNSSNNYDFLAITLHFYNNSFELETYNIGFEYLNEFTSYTGETLFKILGETLEDYGLTNRIISITRDNAGPMNSCMSFFADSMSLKGVEFSGDVRCVGHVFNLAIEALLYYTFFRVKRTKKFEASLTEIAEIHPGLGDLALSMKTLPVTVRSIISGIRHNHFLKNSFAKLADKKKSARGVRCGPEVLVRDNETRWLSTFKMIDRFLYFKDEIKDLLRAASARSRSDDLDLECCDISEREWQYLGSLRDILAAFRGPTIKLQASSYSTINRTTPCVLRLLKDIEGHQSEDLESSNPYLAMGISKASEKILEYYPVWDESIEKMKDLFLATVLDPRYKLSFFRDVGLTNAQIDQIERYFYQVFDRYSEEYHKEADEEPEEIVPQKRRREAIDVDLSDDGEDYFLRRDEEAIEHEVDNYLKQPRADCRSPIEFYKDRKATYPIISRIAKDYLAMSAMSAPSESLFSQVGDMVTKKRNRLSPFTIKILALLKSRGKLPDETVLVDEASNVMEDSLAAMEAPLGTRAHQENGGIETERDTQSDVTAAP</sequence>
<feature type="domain" description="HAT C-terminal dimerisation" evidence="7">
    <location>
        <begin position="642"/>
        <end position="716"/>
    </location>
</feature>
<dbReference type="GO" id="GO:0046983">
    <property type="term" value="F:protein dimerization activity"/>
    <property type="evidence" value="ECO:0007669"/>
    <property type="project" value="InterPro"/>
</dbReference>
<reference evidence="8" key="1">
    <citation type="submission" date="2020-10" db="EMBL/GenBank/DDBJ databases">
        <title>The Whole-Genome Sequence of Metschnikowia persimmonesis, a Novel Endophytic Yeast Species Isolated from Medicinal Plant Diospyros kaki Thumb.</title>
        <authorList>
            <person name="Rahmat E."/>
            <person name="Kang Y."/>
        </authorList>
    </citation>
    <scope>NUCLEOTIDE SEQUENCE</scope>
    <source>
        <strain evidence="8">KIOM G15050</strain>
    </source>
</reference>
<organism evidence="8 9">
    <name type="scientific">Metschnikowia pulcherrima</name>
    <dbReference type="NCBI Taxonomy" id="27326"/>
    <lineage>
        <taxon>Eukaryota</taxon>
        <taxon>Fungi</taxon>
        <taxon>Dikarya</taxon>
        <taxon>Ascomycota</taxon>
        <taxon>Saccharomycotina</taxon>
        <taxon>Pichiomycetes</taxon>
        <taxon>Metschnikowiaceae</taxon>
        <taxon>Metschnikowia</taxon>
    </lineage>
</organism>
<keyword evidence="9" id="KW-1185">Reference proteome</keyword>
<keyword evidence="4" id="KW-0862">Zinc</keyword>
<dbReference type="InterPro" id="IPR008906">
    <property type="entry name" value="HATC_C_dom"/>
</dbReference>
<protein>
    <recommendedName>
        <fullName evidence="7">HAT C-terminal dimerisation domain-containing protein</fullName>
    </recommendedName>
</protein>
<name>A0A8H7GSD2_9ASCO</name>
<keyword evidence="3" id="KW-0863">Zinc-finger</keyword>
<evidence type="ECO:0000256" key="6">
    <source>
        <dbReference type="SAM" id="MobiDB-lite"/>
    </source>
</evidence>
<evidence type="ECO:0000256" key="2">
    <source>
        <dbReference type="ARBA" id="ARBA00022723"/>
    </source>
</evidence>
<evidence type="ECO:0000256" key="5">
    <source>
        <dbReference type="ARBA" id="ARBA00023242"/>
    </source>
</evidence>
<dbReference type="SUPFAM" id="SSF53098">
    <property type="entry name" value="Ribonuclease H-like"/>
    <property type="match status" value="1"/>
</dbReference>